<sequence length="71" mass="7305">LSPPSSSPTSFSISILLLSFFFDRSSLSISIFSSSLSSSAISLSIPSSIKSSPPISSGYGPLEISFLPSSS</sequence>
<dbReference type="AlphaFoldDB" id="A0AAV5TFC8"/>
<proteinExistence type="predicted"/>
<gene>
    <name evidence="2" type="ORF">PENTCL1PPCAC_13900</name>
</gene>
<keyword evidence="1" id="KW-0732">Signal</keyword>
<evidence type="ECO:0000313" key="3">
    <source>
        <dbReference type="Proteomes" id="UP001432027"/>
    </source>
</evidence>
<keyword evidence="3" id="KW-1185">Reference proteome</keyword>
<evidence type="ECO:0000313" key="2">
    <source>
        <dbReference type="EMBL" id="GMS91725.1"/>
    </source>
</evidence>
<protein>
    <submittedName>
        <fullName evidence="2">Uncharacterized protein</fullName>
    </submittedName>
</protein>
<reference evidence="2" key="1">
    <citation type="submission" date="2023-10" db="EMBL/GenBank/DDBJ databases">
        <title>Genome assembly of Pristionchus species.</title>
        <authorList>
            <person name="Yoshida K."/>
            <person name="Sommer R.J."/>
        </authorList>
    </citation>
    <scope>NUCLEOTIDE SEQUENCE</scope>
    <source>
        <strain evidence="2">RS0144</strain>
    </source>
</reference>
<feature type="chain" id="PRO_5043630106" evidence="1">
    <location>
        <begin position="29"/>
        <end position="71"/>
    </location>
</feature>
<organism evidence="2 3">
    <name type="scientific">Pristionchus entomophagus</name>
    <dbReference type="NCBI Taxonomy" id="358040"/>
    <lineage>
        <taxon>Eukaryota</taxon>
        <taxon>Metazoa</taxon>
        <taxon>Ecdysozoa</taxon>
        <taxon>Nematoda</taxon>
        <taxon>Chromadorea</taxon>
        <taxon>Rhabditida</taxon>
        <taxon>Rhabditina</taxon>
        <taxon>Diplogasteromorpha</taxon>
        <taxon>Diplogasteroidea</taxon>
        <taxon>Neodiplogasteridae</taxon>
        <taxon>Pristionchus</taxon>
    </lineage>
</organism>
<feature type="non-terminal residue" evidence="2">
    <location>
        <position position="1"/>
    </location>
</feature>
<feature type="signal peptide" evidence="1">
    <location>
        <begin position="1"/>
        <end position="28"/>
    </location>
</feature>
<dbReference type="EMBL" id="BTSX01000004">
    <property type="protein sequence ID" value="GMS91725.1"/>
    <property type="molecule type" value="Genomic_DNA"/>
</dbReference>
<comment type="caution">
    <text evidence="2">The sequence shown here is derived from an EMBL/GenBank/DDBJ whole genome shotgun (WGS) entry which is preliminary data.</text>
</comment>
<feature type="non-terminal residue" evidence="2">
    <location>
        <position position="71"/>
    </location>
</feature>
<dbReference type="Proteomes" id="UP001432027">
    <property type="component" value="Unassembled WGS sequence"/>
</dbReference>
<name>A0AAV5TFC8_9BILA</name>
<accession>A0AAV5TFC8</accession>
<evidence type="ECO:0000256" key="1">
    <source>
        <dbReference type="SAM" id="SignalP"/>
    </source>
</evidence>